<organism evidence="1 2">
    <name type="scientific">Mesobacillus zeae</name>
    <dbReference type="NCBI Taxonomy" id="1917180"/>
    <lineage>
        <taxon>Bacteria</taxon>
        <taxon>Bacillati</taxon>
        <taxon>Bacillota</taxon>
        <taxon>Bacilli</taxon>
        <taxon>Bacillales</taxon>
        <taxon>Bacillaceae</taxon>
        <taxon>Mesobacillus</taxon>
    </lineage>
</organism>
<dbReference type="InterPro" id="IPR013078">
    <property type="entry name" value="His_Pase_superF_clade-1"/>
</dbReference>
<dbReference type="PANTHER" id="PTHR48100:SF1">
    <property type="entry name" value="HISTIDINE PHOSPHATASE FAMILY PROTEIN-RELATED"/>
    <property type="match status" value="1"/>
</dbReference>
<gene>
    <name evidence="1" type="ORF">D1970_09365</name>
</gene>
<dbReference type="PANTHER" id="PTHR48100">
    <property type="entry name" value="BROAD-SPECIFICITY PHOSPHATASE YOR283W-RELATED"/>
    <property type="match status" value="1"/>
</dbReference>
<accession>A0A398BDA3</accession>
<keyword evidence="2" id="KW-1185">Reference proteome</keyword>
<dbReference type="SUPFAM" id="SSF53254">
    <property type="entry name" value="Phosphoglycerate mutase-like"/>
    <property type="match status" value="1"/>
</dbReference>
<dbReference type="Gene3D" id="3.40.50.1240">
    <property type="entry name" value="Phosphoglycerate mutase-like"/>
    <property type="match status" value="1"/>
</dbReference>
<dbReference type="AlphaFoldDB" id="A0A398BDA3"/>
<reference evidence="1 2" key="1">
    <citation type="submission" date="2018-08" db="EMBL/GenBank/DDBJ databases">
        <title>Bacillus jemisoniae sp. nov., Bacillus chryseoplanitiae sp. nov., Bacillus resnikiae sp. nov., and Bacillus frankliniae sp. nov., isolated from Viking spacecraft and associated surfaces.</title>
        <authorList>
            <person name="Seuylemezian A."/>
            <person name="Vaishampayan P."/>
        </authorList>
    </citation>
    <scope>NUCLEOTIDE SEQUENCE [LARGE SCALE GENOMIC DNA]</scope>
    <source>
        <strain evidence="1 2">JJ-247</strain>
    </source>
</reference>
<dbReference type="Proteomes" id="UP000265816">
    <property type="component" value="Unassembled WGS sequence"/>
</dbReference>
<evidence type="ECO:0000313" key="1">
    <source>
        <dbReference type="EMBL" id="RID85740.1"/>
    </source>
</evidence>
<dbReference type="Pfam" id="PF00300">
    <property type="entry name" value="His_Phos_1"/>
    <property type="match status" value="1"/>
</dbReference>
<dbReference type="EMBL" id="QWVT01000015">
    <property type="protein sequence ID" value="RID85740.1"/>
    <property type="molecule type" value="Genomic_DNA"/>
</dbReference>
<protein>
    <submittedName>
        <fullName evidence="1">Histidine phosphatase family protein</fullName>
    </submittedName>
</protein>
<dbReference type="GO" id="GO:0016791">
    <property type="term" value="F:phosphatase activity"/>
    <property type="evidence" value="ECO:0007669"/>
    <property type="project" value="TreeGrafter"/>
</dbReference>
<dbReference type="GO" id="GO:0005737">
    <property type="term" value="C:cytoplasm"/>
    <property type="evidence" value="ECO:0007669"/>
    <property type="project" value="TreeGrafter"/>
</dbReference>
<evidence type="ECO:0000313" key="2">
    <source>
        <dbReference type="Proteomes" id="UP000265816"/>
    </source>
</evidence>
<proteinExistence type="predicted"/>
<dbReference type="OrthoDB" id="9783269at2"/>
<dbReference type="InterPro" id="IPR029033">
    <property type="entry name" value="His_PPase_superfam"/>
</dbReference>
<dbReference type="RefSeq" id="WP_119112593.1">
    <property type="nucleotide sequence ID" value="NZ_CBCSEO010000002.1"/>
</dbReference>
<dbReference type="CDD" id="cd07067">
    <property type="entry name" value="HP_PGM_like"/>
    <property type="match status" value="1"/>
</dbReference>
<dbReference type="SMART" id="SM00855">
    <property type="entry name" value="PGAM"/>
    <property type="match status" value="1"/>
</dbReference>
<dbReference type="InterPro" id="IPR050275">
    <property type="entry name" value="PGM_Phosphatase"/>
</dbReference>
<comment type="caution">
    <text evidence="1">The sequence shown here is derived from an EMBL/GenBank/DDBJ whole genome shotgun (WGS) entry which is preliminary data.</text>
</comment>
<sequence length="202" mass="23375">MDDTVAIALYRHGLTEENRRRAYLGWTDSPLCDEKLSTVPCSYDMLFSSDSGRCLKTAEILFPGRKPDRLSELRESHFGVWEGKTYEDLKDIAEYRRWLDNPQTAKPPGGESFTEFTERVERGWKRLIDRVLMAEAESAAVVTHGGVIRFLLTRYAPSEKDFWEWKVNHGQGYELVWQRAGLRRGERCILLREAALTEKENG</sequence>
<name>A0A398BDA3_9BACI</name>